<evidence type="ECO:0000313" key="1">
    <source>
        <dbReference type="EMBL" id="ATJ89808.1"/>
    </source>
</evidence>
<proteinExistence type="predicted"/>
<dbReference type="AlphaFoldDB" id="A0A291PEI2"/>
<protein>
    <submittedName>
        <fullName evidence="1">Uncharacterized protein</fullName>
    </submittedName>
</protein>
<accession>A0A291PEI2</accession>
<name>A0A291PEI2_9PROT</name>
<dbReference type="Proteomes" id="UP000220394">
    <property type="component" value="Chromosome"/>
</dbReference>
<dbReference type="KEGG" id="ato:CIW82_02925"/>
<organism evidence="1 2">
    <name type="scientific">Acetobacter tropicalis</name>
    <dbReference type="NCBI Taxonomy" id="104102"/>
    <lineage>
        <taxon>Bacteria</taxon>
        <taxon>Pseudomonadati</taxon>
        <taxon>Pseudomonadota</taxon>
        <taxon>Alphaproteobacteria</taxon>
        <taxon>Acetobacterales</taxon>
        <taxon>Acetobacteraceae</taxon>
        <taxon>Acetobacter</taxon>
    </lineage>
</organism>
<dbReference type="EMBL" id="CP022699">
    <property type="protein sequence ID" value="ATJ89808.1"/>
    <property type="molecule type" value="Genomic_DNA"/>
</dbReference>
<reference evidence="1 2" key="1">
    <citation type="submission" date="2017-08" db="EMBL/GenBank/DDBJ databases">
        <title>Complete Genome Sequence of Acetobacter tropicalis Oregon-R-modENCODE STRAIN BDGP1, an acetic acid bacterium isolated from Drosophila melanogaster gut.</title>
        <authorList>
            <person name="Wan K.H."/>
            <person name="Yu C."/>
            <person name="Park S."/>
            <person name="Hammonds A.S."/>
            <person name="Booth B.W."/>
            <person name="Celniker S.E."/>
        </authorList>
    </citation>
    <scope>NUCLEOTIDE SEQUENCE [LARGE SCALE GENOMIC DNA]</scope>
    <source>
        <strain evidence="1 2">BDGP1</strain>
    </source>
</reference>
<evidence type="ECO:0000313" key="2">
    <source>
        <dbReference type="Proteomes" id="UP000220394"/>
    </source>
</evidence>
<sequence>MDFPVQSGAARPYLGAKDLTKEQCRFILSLPISGEYGVPKGDHGSIRASLILMGYVAAGFSARWGSAAARLTRRGCNLHRKLLSDGIL</sequence>
<gene>
    <name evidence="1" type="ORF">CIW82_02925</name>
</gene>